<dbReference type="Proteomes" id="UP000667802">
    <property type="component" value="Unassembled WGS sequence"/>
</dbReference>
<feature type="signal peptide" evidence="1">
    <location>
        <begin position="1"/>
        <end position="27"/>
    </location>
</feature>
<evidence type="ECO:0008006" key="4">
    <source>
        <dbReference type="Google" id="ProtNLM"/>
    </source>
</evidence>
<keyword evidence="1" id="KW-0732">Signal</keyword>
<feature type="chain" id="PRO_5042947194" description="PEP-CTERM sorting domain-containing protein" evidence="1">
    <location>
        <begin position="28"/>
        <end position="268"/>
    </location>
</feature>
<protein>
    <recommendedName>
        <fullName evidence="4">PEP-CTERM sorting domain-containing protein</fullName>
    </recommendedName>
</protein>
<dbReference type="RefSeq" id="WP_208339273.1">
    <property type="nucleotide sequence ID" value="NZ_CAWQFN010000502.1"/>
</dbReference>
<gene>
    <name evidence="2" type="ORF">G7B40_017660</name>
</gene>
<dbReference type="AlphaFoldDB" id="A0AAP5I7M8"/>
<reference evidence="3" key="1">
    <citation type="journal article" date="2021" name="Science">
        <title>Hunting the eagle killer: A cyanobacterial neurotoxin causes vacuolar myelinopathy.</title>
        <authorList>
            <person name="Breinlinger S."/>
            <person name="Phillips T.J."/>
            <person name="Haram B.N."/>
            <person name="Mares J."/>
            <person name="Martinez Yerena J.A."/>
            <person name="Hrouzek P."/>
            <person name="Sobotka R."/>
            <person name="Henderson W.M."/>
            <person name="Schmieder P."/>
            <person name="Williams S.M."/>
            <person name="Lauderdale J.D."/>
            <person name="Wilde H.D."/>
            <person name="Gerrin W."/>
            <person name="Kust A."/>
            <person name="Washington J.W."/>
            <person name="Wagner C."/>
            <person name="Geier B."/>
            <person name="Liebeke M."/>
            <person name="Enke H."/>
            <person name="Niedermeyer T.H.J."/>
            <person name="Wilde S.B."/>
        </authorList>
    </citation>
    <scope>NUCLEOTIDE SEQUENCE [LARGE SCALE GENOMIC DNA]</scope>
    <source>
        <strain evidence="3">Thurmond2011</strain>
    </source>
</reference>
<evidence type="ECO:0000313" key="2">
    <source>
        <dbReference type="EMBL" id="MDR9896371.1"/>
    </source>
</evidence>
<dbReference type="EMBL" id="JAALHA020000008">
    <property type="protein sequence ID" value="MDR9896371.1"/>
    <property type="molecule type" value="Genomic_DNA"/>
</dbReference>
<comment type="caution">
    <text evidence="2">The sequence shown here is derived from an EMBL/GenBank/DDBJ whole genome shotgun (WGS) entry which is preliminary data.</text>
</comment>
<name>A0AAP5I7M8_9CYAN</name>
<keyword evidence="3" id="KW-1185">Reference proteome</keyword>
<evidence type="ECO:0000256" key="1">
    <source>
        <dbReference type="SAM" id="SignalP"/>
    </source>
</evidence>
<accession>A0AAP5I7M8</accession>
<proteinExistence type="predicted"/>
<sequence>MKNFFSQSAIAAGVVLSSVLVSHPATASSFFEITVENPGVQKSALANDSATGVYVENFDSKSTTYNNGISFAGNSSVGTYDNAQVVLADQFGGVRGKGNYLTVHPGRAQAPSTYTKSTLTLKKSQRYFGLWWSAGDENNEMDFYSGNTLLQKFTTADVISFINQQPNQEAYYGNPNSKFKGQDSREPFAFLNFFADPNDSKVTFDRIEFINSSSNSGFESDNHTIAAEYTKISGKRIVVSTPEPSGAVALGIIAGICLLFRNRRVFAN</sequence>
<organism evidence="2 3">
    <name type="scientific">Aetokthonos hydrillicola Thurmond2011</name>
    <dbReference type="NCBI Taxonomy" id="2712845"/>
    <lineage>
        <taxon>Bacteria</taxon>
        <taxon>Bacillati</taxon>
        <taxon>Cyanobacteriota</taxon>
        <taxon>Cyanophyceae</taxon>
        <taxon>Nostocales</taxon>
        <taxon>Hapalosiphonaceae</taxon>
        <taxon>Aetokthonos</taxon>
    </lineage>
</organism>
<evidence type="ECO:0000313" key="3">
    <source>
        <dbReference type="Proteomes" id="UP000667802"/>
    </source>
</evidence>